<sequence>MRLREKLWGADITPIANRELISSIGDYFGHDFSKVRFRRGGILPYVVPFNYSAIVIGETVNVREGSEFLLDSPLVMAEELYHVIQWRRLGWGRMPFIYIASHLKNGYDGNRIEVEAKARAREFAKIVKSKQRQME</sequence>
<accession>A0A9D8KEM0</accession>
<reference evidence="1" key="1">
    <citation type="journal article" date="2021" name="Environ. Microbiol.">
        <title>Genomic characterization of three novel Desulfobacterota classes expand the metabolic and phylogenetic diversity of the phylum.</title>
        <authorList>
            <person name="Murphy C.L."/>
            <person name="Biggerstaff J."/>
            <person name="Eichhorn A."/>
            <person name="Ewing E."/>
            <person name="Shahan R."/>
            <person name="Soriano D."/>
            <person name="Stewart S."/>
            <person name="VanMol K."/>
            <person name="Walker R."/>
            <person name="Walters P."/>
            <person name="Elshahed M.S."/>
            <person name="Youssef N.H."/>
        </authorList>
    </citation>
    <scope>NUCLEOTIDE SEQUENCE</scope>
    <source>
        <strain evidence="1">Zod_Metabat.24</strain>
    </source>
</reference>
<proteinExistence type="predicted"/>
<protein>
    <recommendedName>
        <fullName evidence="3">DUF4157 domain-containing protein</fullName>
    </recommendedName>
</protein>
<evidence type="ECO:0000313" key="1">
    <source>
        <dbReference type="EMBL" id="MBN1573083.1"/>
    </source>
</evidence>
<dbReference type="AlphaFoldDB" id="A0A9D8KEM0"/>
<organism evidence="1 2">
    <name type="scientific">Candidatus Zymogenus saltonus</name>
    <dbReference type="NCBI Taxonomy" id="2844893"/>
    <lineage>
        <taxon>Bacteria</taxon>
        <taxon>Deltaproteobacteria</taxon>
        <taxon>Candidatus Zymogenia</taxon>
        <taxon>Candidatus Zymogeniales</taxon>
        <taxon>Candidatus Zymogenaceae</taxon>
        <taxon>Candidatus Zymogenus</taxon>
    </lineage>
</organism>
<evidence type="ECO:0008006" key="3">
    <source>
        <dbReference type="Google" id="ProtNLM"/>
    </source>
</evidence>
<evidence type="ECO:0000313" key="2">
    <source>
        <dbReference type="Proteomes" id="UP000809273"/>
    </source>
</evidence>
<comment type="caution">
    <text evidence="1">The sequence shown here is derived from an EMBL/GenBank/DDBJ whole genome shotgun (WGS) entry which is preliminary data.</text>
</comment>
<dbReference type="Proteomes" id="UP000809273">
    <property type="component" value="Unassembled WGS sequence"/>
</dbReference>
<dbReference type="EMBL" id="JAFGIX010000038">
    <property type="protein sequence ID" value="MBN1573083.1"/>
    <property type="molecule type" value="Genomic_DNA"/>
</dbReference>
<reference evidence="1" key="2">
    <citation type="submission" date="2021-01" db="EMBL/GenBank/DDBJ databases">
        <authorList>
            <person name="Hahn C.R."/>
            <person name="Youssef N.H."/>
            <person name="Elshahed M."/>
        </authorList>
    </citation>
    <scope>NUCLEOTIDE SEQUENCE</scope>
    <source>
        <strain evidence="1">Zod_Metabat.24</strain>
    </source>
</reference>
<gene>
    <name evidence="1" type="ORF">JW984_07805</name>
</gene>
<name>A0A9D8KEM0_9DELT</name>